<evidence type="ECO:0000259" key="12">
    <source>
        <dbReference type="PROSITE" id="PS50195"/>
    </source>
</evidence>
<dbReference type="GO" id="GO:0005768">
    <property type="term" value="C:endosome"/>
    <property type="evidence" value="ECO:0007669"/>
    <property type="project" value="TreeGrafter"/>
</dbReference>
<feature type="domain" description="PX" evidence="12">
    <location>
        <begin position="205"/>
        <end position="321"/>
    </location>
</feature>
<keyword evidence="9" id="KW-0333">Golgi apparatus</keyword>
<evidence type="ECO:0000256" key="2">
    <source>
        <dbReference type="ARBA" id="ARBA00004496"/>
    </source>
</evidence>
<feature type="compositionally biased region" description="Basic and acidic residues" evidence="11">
    <location>
        <begin position="38"/>
        <end position="51"/>
    </location>
</feature>
<dbReference type="InterPro" id="IPR001683">
    <property type="entry name" value="PX_dom"/>
</dbReference>
<dbReference type="InterPro" id="IPR036871">
    <property type="entry name" value="PX_dom_sf"/>
</dbReference>
<keyword evidence="5" id="KW-0813">Transport</keyword>
<sequence>MSTGASPTLANLDLETDGASPWGDERSINTSTPPISLPHDDSTDAFRDPGSEAKASTQNKDAGVPSLQPSTRTSAARRNPRRPGRHVARIEAIDDDLGPLGPLGDNFNDNIDTTLAAKPRHDSPPEPPQKEGSPRMARAMPGAPSRMSLSGDSMDTVPLDDSGAEVHEGGYRRPPATDFAQIVGREALGESLPPPKPASDQPAGPSFEIHVGDPHKVGDLTSAHTVYQVRTKTTSKVYRNSEFTVSRRYRDFLWLYQALINNNPGAVVPPPPEKQAVGRFDDNFVESRRAALERMLNKTAAHPMLQHDADLKLFLESEALSGDIKHKEKQVQPVGENKGMFGSLGGAFGGGGKFIENDEWFLDRKHYLDALESQLKALLKSVDTVIKQRKDLADAANDFSSSLQALSTVELSKSLSNPLESLSYLQIRIKELHERQAQQDVLTLGITVEEYIRIIGSIKLAFNQRQKAFHTYHAADGELVKRRAALEKLQRQGKSQQDRLNQTSAEVSDSERKLHAARVAFDNMGRTLRMELDRFEREKVEDFKSAVETFLESSVEAQKELIELWETYLMQLDREEQEESGYRPAETPTSA</sequence>
<accession>A0A292PRI7</accession>
<keyword evidence="7" id="KW-0597">Phosphoprotein</keyword>
<evidence type="ECO:0000313" key="14">
    <source>
        <dbReference type="Proteomes" id="UP001412239"/>
    </source>
</evidence>
<evidence type="ECO:0000256" key="10">
    <source>
        <dbReference type="ARBA" id="ARBA00023136"/>
    </source>
</evidence>
<keyword evidence="10" id="KW-0472">Membrane</keyword>
<dbReference type="GO" id="GO:0030904">
    <property type="term" value="C:retromer complex"/>
    <property type="evidence" value="ECO:0007669"/>
    <property type="project" value="UniProtKB-ARBA"/>
</dbReference>
<dbReference type="CDD" id="cd07627">
    <property type="entry name" value="BAR_Vps5p"/>
    <property type="match status" value="1"/>
</dbReference>
<feature type="compositionally biased region" description="Polar residues" evidence="11">
    <location>
        <begin position="492"/>
        <end position="507"/>
    </location>
</feature>
<evidence type="ECO:0000256" key="4">
    <source>
        <dbReference type="ARBA" id="ARBA00010883"/>
    </source>
</evidence>
<dbReference type="InterPro" id="IPR027267">
    <property type="entry name" value="AH/BAR_dom_sf"/>
</dbReference>
<dbReference type="GO" id="GO:0042147">
    <property type="term" value="P:retrograde transport, endosome to Golgi"/>
    <property type="evidence" value="ECO:0007669"/>
    <property type="project" value="TreeGrafter"/>
</dbReference>
<evidence type="ECO:0000256" key="9">
    <source>
        <dbReference type="ARBA" id="ARBA00023034"/>
    </source>
</evidence>
<feature type="compositionally biased region" description="Polar residues" evidence="11">
    <location>
        <begin position="67"/>
        <end position="76"/>
    </location>
</feature>
<evidence type="ECO:0000256" key="3">
    <source>
        <dbReference type="ARBA" id="ARBA00004555"/>
    </source>
</evidence>
<dbReference type="CDD" id="cd06861">
    <property type="entry name" value="PX_Vps5p"/>
    <property type="match status" value="1"/>
</dbReference>
<evidence type="ECO:0000256" key="5">
    <source>
        <dbReference type="ARBA" id="ARBA00022448"/>
    </source>
</evidence>
<dbReference type="GO" id="GO:0035091">
    <property type="term" value="F:phosphatidylinositol binding"/>
    <property type="evidence" value="ECO:0007669"/>
    <property type="project" value="InterPro"/>
</dbReference>
<dbReference type="FunFam" id="1.20.1270.60:FF:000022">
    <property type="entry name" value="Sorting nexin 3 protein"/>
    <property type="match status" value="1"/>
</dbReference>
<dbReference type="SUPFAM" id="SSF64268">
    <property type="entry name" value="PX domain"/>
    <property type="match status" value="1"/>
</dbReference>
<dbReference type="Gene3D" id="1.20.1270.60">
    <property type="entry name" value="Arfaptin homology (AH) domain/BAR domain"/>
    <property type="match status" value="1"/>
</dbReference>
<evidence type="ECO:0000256" key="7">
    <source>
        <dbReference type="ARBA" id="ARBA00022553"/>
    </source>
</evidence>
<comment type="similarity">
    <text evidence="4">Belongs to the sorting nexin family.</text>
</comment>
<dbReference type="Pfam" id="PF09325">
    <property type="entry name" value="Vps5"/>
    <property type="match status" value="1"/>
</dbReference>
<evidence type="ECO:0000256" key="11">
    <source>
        <dbReference type="SAM" id="MobiDB-lite"/>
    </source>
</evidence>
<feature type="compositionally biased region" description="Basic residues" evidence="11">
    <location>
        <begin position="78"/>
        <end position="87"/>
    </location>
</feature>
<dbReference type="FunFam" id="3.30.1520.10:FF:000013">
    <property type="entry name" value="Putative Sorting nexin 3"/>
    <property type="match status" value="1"/>
</dbReference>
<dbReference type="InterPro" id="IPR035803">
    <property type="entry name" value="BAR_Vps5"/>
</dbReference>
<dbReference type="GO" id="GO:0005829">
    <property type="term" value="C:cytosol"/>
    <property type="evidence" value="ECO:0007669"/>
    <property type="project" value="GOC"/>
</dbReference>
<evidence type="ECO:0000313" key="13">
    <source>
        <dbReference type="EMBL" id="CUS09238.1"/>
    </source>
</evidence>
<dbReference type="SMART" id="SM00312">
    <property type="entry name" value="PX"/>
    <property type="match status" value="1"/>
</dbReference>
<gene>
    <name evidence="13" type="ORF">GSTUAT00006664001</name>
</gene>
<dbReference type="GO" id="GO:0045053">
    <property type="term" value="P:protein retention in Golgi apparatus"/>
    <property type="evidence" value="ECO:0007669"/>
    <property type="project" value="TreeGrafter"/>
</dbReference>
<dbReference type="InterPro" id="IPR015404">
    <property type="entry name" value="Vps5_C"/>
</dbReference>
<dbReference type="PROSITE" id="PS50195">
    <property type="entry name" value="PX"/>
    <property type="match status" value="1"/>
</dbReference>
<evidence type="ECO:0000256" key="1">
    <source>
        <dbReference type="ARBA" id="ARBA00004287"/>
    </source>
</evidence>
<dbReference type="PANTHER" id="PTHR10555:SF170">
    <property type="entry name" value="FI18122P1"/>
    <property type="match status" value="1"/>
</dbReference>
<dbReference type="AlphaFoldDB" id="A0A292PRI7"/>
<dbReference type="GO" id="GO:0005794">
    <property type="term" value="C:Golgi apparatus"/>
    <property type="evidence" value="ECO:0007669"/>
    <property type="project" value="UniProtKB-SubCell"/>
</dbReference>
<dbReference type="PANTHER" id="PTHR10555">
    <property type="entry name" value="SORTING NEXIN"/>
    <property type="match status" value="1"/>
</dbReference>
<protein>
    <recommendedName>
        <fullName evidence="12">PX domain-containing protein</fullName>
    </recommendedName>
</protein>
<keyword evidence="14" id="KW-1185">Reference proteome</keyword>
<feature type="compositionally biased region" description="Basic and acidic residues" evidence="11">
    <location>
        <begin position="119"/>
        <end position="133"/>
    </location>
</feature>
<dbReference type="SUPFAM" id="SSF103657">
    <property type="entry name" value="BAR/IMD domain-like"/>
    <property type="match status" value="1"/>
</dbReference>
<dbReference type="Pfam" id="PF00787">
    <property type="entry name" value="PX"/>
    <property type="match status" value="1"/>
</dbReference>
<dbReference type="GO" id="GO:0015031">
    <property type="term" value="P:protein transport"/>
    <property type="evidence" value="ECO:0007669"/>
    <property type="project" value="UniProtKB-KW"/>
</dbReference>
<dbReference type="Gene3D" id="3.30.1520.10">
    <property type="entry name" value="Phox-like domain"/>
    <property type="match status" value="1"/>
</dbReference>
<feature type="region of interest" description="Disordered" evidence="11">
    <location>
        <begin position="491"/>
        <end position="511"/>
    </location>
</feature>
<dbReference type="InterPro" id="IPR037868">
    <property type="entry name" value="PX_Vps5"/>
</dbReference>
<evidence type="ECO:0000256" key="8">
    <source>
        <dbReference type="ARBA" id="ARBA00022927"/>
    </source>
</evidence>
<reference evidence="13" key="1">
    <citation type="submission" date="2015-10" db="EMBL/GenBank/DDBJ databases">
        <authorList>
            <person name="Regsiter A."/>
            <person name="william w."/>
        </authorList>
    </citation>
    <scope>NUCLEOTIDE SEQUENCE</scope>
    <source>
        <strain evidence="13">Montdore</strain>
    </source>
</reference>
<evidence type="ECO:0000256" key="6">
    <source>
        <dbReference type="ARBA" id="ARBA00022490"/>
    </source>
</evidence>
<feature type="region of interest" description="Disordered" evidence="11">
    <location>
        <begin position="1"/>
        <end position="175"/>
    </location>
</feature>
<keyword evidence="6" id="KW-0963">Cytoplasm</keyword>
<keyword evidence="8" id="KW-0653">Protein transport</keyword>
<dbReference type="EMBL" id="LN891091">
    <property type="protein sequence ID" value="CUS09238.1"/>
    <property type="molecule type" value="Genomic_DNA"/>
</dbReference>
<comment type="subcellular location">
    <subcellularLocation>
        <location evidence="2">Cytoplasm</location>
    </subcellularLocation>
    <subcellularLocation>
        <location evidence="3">Golgi apparatus</location>
    </subcellularLocation>
    <subcellularLocation>
        <location evidence="1">Membrane</location>
        <topology evidence="1">Peripheral membrane protein</topology>
        <orientation evidence="1">Cytoplasmic side</orientation>
    </subcellularLocation>
</comment>
<name>A0A292PRI7_9PEZI</name>
<feature type="region of interest" description="Disordered" evidence="11">
    <location>
        <begin position="189"/>
        <end position="213"/>
    </location>
</feature>
<dbReference type="Proteomes" id="UP001412239">
    <property type="component" value="Unassembled WGS sequence"/>
</dbReference>
<organism evidence="13 14">
    <name type="scientific">Tuber aestivum</name>
    <name type="common">summer truffle</name>
    <dbReference type="NCBI Taxonomy" id="59557"/>
    <lineage>
        <taxon>Eukaryota</taxon>
        <taxon>Fungi</taxon>
        <taxon>Dikarya</taxon>
        <taxon>Ascomycota</taxon>
        <taxon>Pezizomycotina</taxon>
        <taxon>Pezizomycetes</taxon>
        <taxon>Pezizales</taxon>
        <taxon>Tuberaceae</taxon>
        <taxon>Tuber</taxon>
    </lineage>
</organism>
<proteinExistence type="inferred from homology"/>